<reference evidence="1 2" key="1">
    <citation type="submission" date="2019-09" db="EMBL/GenBank/DDBJ databases">
        <title>Distinct polysaccharide growth profiles of human intestinal Prevotella copri isolates.</title>
        <authorList>
            <person name="Fehlner-Peach H."/>
            <person name="Magnabosco C."/>
            <person name="Raghavan V."/>
            <person name="Scher J.U."/>
            <person name="Tett A."/>
            <person name="Cox L.M."/>
            <person name="Gottsegen C."/>
            <person name="Watters A."/>
            <person name="Wiltshire- Gordon J.D."/>
            <person name="Segata N."/>
            <person name="Bonneau R."/>
            <person name="Littman D.R."/>
        </authorList>
    </citation>
    <scope>NUCLEOTIDE SEQUENCE [LARGE SCALE GENOMIC DNA]</scope>
    <source>
        <strain evidence="2">iK21513</strain>
    </source>
</reference>
<accession>A0A6A7VWS9</accession>
<sequence>MIHNYRMGLGYAIADNHQLSLAYTGKWDSSHLHHETMGTNTSQQQGNEHIYLHNVDASYNLPFGLQIGISYLNYQNPSQQYLEGTMLDEERILYTNSKQVIDK</sequence>
<name>A0A6A7VWS9_9BACT</name>
<evidence type="ECO:0000313" key="2">
    <source>
        <dbReference type="Proteomes" id="UP000406735"/>
    </source>
</evidence>
<gene>
    <name evidence="1" type="ORF">F7D97_03120</name>
</gene>
<dbReference type="EMBL" id="VZCY01000029">
    <property type="protein sequence ID" value="MQN08941.1"/>
    <property type="molecule type" value="Genomic_DNA"/>
</dbReference>
<dbReference type="RefSeq" id="WP_153080067.1">
    <property type="nucleotide sequence ID" value="NZ_VZAU01000061.1"/>
</dbReference>
<comment type="caution">
    <text evidence="1">The sequence shown here is derived from an EMBL/GenBank/DDBJ whole genome shotgun (WGS) entry which is preliminary data.</text>
</comment>
<protein>
    <recommendedName>
        <fullName evidence="3">Outer membrane protein beta-barrel domain-containing protein</fullName>
    </recommendedName>
</protein>
<organism evidence="1 2">
    <name type="scientific">Segatella copri</name>
    <dbReference type="NCBI Taxonomy" id="165179"/>
    <lineage>
        <taxon>Bacteria</taxon>
        <taxon>Pseudomonadati</taxon>
        <taxon>Bacteroidota</taxon>
        <taxon>Bacteroidia</taxon>
        <taxon>Bacteroidales</taxon>
        <taxon>Prevotellaceae</taxon>
        <taxon>Segatella</taxon>
    </lineage>
</organism>
<proteinExistence type="predicted"/>
<dbReference type="Proteomes" id="UP000406735">
    <property type="component" value="Unassembled WGS sequence"/>
</dbReference>
<dbReference type="AlphaFoldDB" id="A0A6A7VWS9"/>
<evidence type="ECO:0000313" key="1">
    <source>
        <dbReference type="EMBL" id="MQN08941.1"/>
    </source>
</evidence>
<evidence type="ECO:0008006" key="3">
    <source>
        <dbReference type="Google" id="ProtNLM"/>
    </source>
</evidence>